<proteinExistence type="predicted"/>
<keyword evidence="3" id="KW-1185">Reference proteome</keyword>
<evidence type="ECO:0000256" key="1">
    <source>
        <dbReference type="SAM" id="SignalP"/>
    </source>
</evidence>
<reference evidence="2 3" key="1">
    <citation type="submission" date="2024-06" db="EMBL/GenBank/DDBJ databases">
        <authorList>
            <person name="Li F."/>
        </authorList>
    </citation>
    <scope>NUCLEOTIDE SEQUENCE [LARGE SCALE GENOMIC DNA]</scope>
    <source>
        <strain evidence="2 3">GXAS 311</strain>
    </source>
</reference>
<comment type="caution">
    <text evidence="2">The sequence shown here is derived from an EMBL/GenBank/DDBJ whole genome shotgun (WGS) entry which is preliminary data.</text>
</comment>
<accession>A0ABV2BXK2</accession>
<evidence type="ECO:0000313" key="2">
    <source>
        <dbReference type="EMBL" id="MET1256645.1"/>
    </source>
</evidence>
<dbReference type="PROSITE" id="PS51257">
    <property type="entry name" value="PROKAR_LIPOPROTEIN"/>
    <property type="match status" value="1"/>
</dbReference>
<name>A0ABV2BXK2_9GAMM</name>
<gene>
    <name evidence="2" type="ORF">ABVT43_16005</name>
</gene>
<organism evidence="2 3">
    <name type="scientific">Aliikangiella maris</name>
    <dbReference type="NCBI Taxonomy" id="3162458"/>
    <lineage>
        <taxon>Bacteria</taxon>
        <taxon>Pseudomonadati</taxon>
        <taxon>Pseudomonadota</taxon>
        <taxon>Gammaproteobacteria</taxon>
        <taxon>Oceanospirillales</taxon>
        <taxon>Pleioneaceae</taxon>
        <taxon>Aliikangiella</taxon>
    </lineage>
</organism>
<keyword evidence="1" id="KW-0732">Signal</keyword>
<evidence type="ECO:0000313" key="3">
    <source>
        <dbReference type="Proteomes" id="UP001548189"/>
    </source>
</evidence>
<evidence type="ECO:0008006" key="4">
    <source>
        <dbReference type="Google" id="ProtNLM"/>
    </source>
</evidence>
<sequence length="128" mass="15082">MEVSFNKMKNIFWIVLTICFLSSCNSADECFIADNIFFIENSKLKENNRYLVIRTTGFNKKETFYELYTQKPDFDHCGRSKVEPHFVTHADTTEGRPEKLIYKNDRLDIIYSKSTELFKSKEIAVITE</sequence>
<dbReference type="RefSeq" id="WP_353897228.1">
    <property type="nucleotide sequence ID" value="NZ_JBEVCJ010000024.1"/>
</dbReference>
<feature type="signal peptide" evidence="1">
    <location>
        <begin position="1"/>
        <end position="27"/>
    </location>
</feature>
<dbReference type="EMBL" id="JBEVCJ010000024">
    <property type="protein sequence ID" value="MET1256645.1"/>
    <property type="molecule type" value="Genomic_DNA"/>
</dbReference>
<protein>
    <recommendedName>
        <fullName evidence="4">Lipoprotein</fullName>
    </recommendedName>
</protein>
<dbReference type="Proteomes" id="UP001548189">
    <property type="component" value="Unassembled WGS sequence"/>
</dbReference>
<feature type="chain" id="PRO_5045768376" description="Lipoprotein" evidence="1">
    <location>
        <begin position="28"/>
        <end position="128"/>
    </location>
</feature>